<evidence type="ECO:0000256" key="2">
    <source>
        <dbReference type="PIRSR" id="PIRSR600246-2"/>
    </source>
</evidence>
<organism evidence="4 5">
    <name type="scientific">Planotetraspora thailandica</name>
    <dbReference type="NCBI Taxonomy" id="487172"/>
    <lineage>
        <taxon>Bacteria</taxon>
        <taxon>Bacillati</taxon>
        <taxon>Actinomycetota</taxon>
        <taxon>Actinomycetes</taxon>
        <taxon>Streptosporangiales</taxon>
        <taxon>Streptosporangiaceae</taxon>
        <taxon>Planotetraspora</taxon>
    </lineage>
</organism>
<dbReference type="PANTHER" id="PTHR10188:SF6">
    <property type="entry name" value="N(4)-(BETA-N-ACETYLGLUCOSAMINYL)-L-ASPARAGINASE"/>
    <property type="match status" value="1"/>
</dbReference>
<evidence type="ECO:0000256" key="1">
    <source>
        <dbReference type="PIRSR" id="PIRSR600246-1"/>
    </source>
</evidence>
<dbReference type="Gene3D" id="3.60.20.30">
    <property type="entry name" value="(Glycosyl)asparaginase"/>
    <property type="match status" value="1"/>
</dbReference>
<accession>A0A8J3XXI4</accession>
<dbReference type="SUPFAM" id="SSF56235">
    <property type="entry name" value="N-terminal nucleophile aminohydrolases (Ntn hydrolases)"/>
    <property type="match status" value="1"/>
</dbReference>
<evidence type="ECO:0000313" key="5">
    <source>
        <dbReference type="Proteomes" id="UP000605992"/>
    </source>
</evidence>
<dbReference type="GO" id="GO:0005737">
    <property type="term" value="C:cytoplasm"/>
    <property type="evidence" value="ECO:0007669"/>
    <property type="project" value="TreeGrafter"/>
</dbReference>
<dbReference type="GO" id="GO:0016811">
    <property type="term" value="F:hydrolase activity, acting on carbon-nitrogen (but not peptide) bonds, in linear amides"/>
    <property type="evidence" value="ECO:0007669"/>
    <property type="project" value="UniProtKB-ARBA"/>
</dbReference>
<comment type="caution">
    <text evidence="4">The sequence shown here is derived from an EMBL/GenBank/DDBJ whole genome shotgun (WGS) entry which is preliminary data.</text>
</comment>
<name>A0A8J3XXI4_9ACTN</name>
<feature type="binding site" evidence="2">
    <location>
        <begin position="209"/>
        <end position="212"/>
    </location>
    <ligand>
        <name>substrate</name>
    </ligand>
</feature>
<dbReference type="AlphaFoldDB" id="A0A8J3XXI4"/>
<dbReference type="CDD" id="cd04513">
    <property type="entry name" value="Glycosylasparaginase"/>
    <property type="match status" value="1"/>
</dbReference>
<feature type="site" description="Cleavage; by autolysis" evidence="3">
    <location>
        <begin position="180"/>
        <end position="181"/>
    </location>
</feature>
<feature type="active site" description="Nucleophile" evidence="1">
    <location>
        <position position="181"/>
    </location>
</feature>
<dbReference type="RefSeq" id="WP_203946139.1">
    <property type="nucleotide sequence ID" value="NZ_BOOR01000031.1"/>
</dbReference>
<keyword evidence="5" id="KW-1185">Reference proteome</keyword>
<reference evidence="4" key="1">
    <citation type="submission" date="2021-01" db="EMBL/GenBank/DDBJ databases">
        <title>Whole genome shotgun sequence of Planotetraspora thailandica NBRC 104271.</title>
        <authorList>
            <person name="Komaki H."/>
            <person name="Tamura T."/>
        </authorList>
    </citation>
    <scope>NUCLEOTIDE SEQUENCE</scope>
    <source>
        <strain evidence="4">NBRC 104271</strain>
    </source>
</reference>
<evidence type="ECO:0000256" key="3">
    <source>
        <dbReference type="PIRSR" id="PIRSR600246-3"/>
    </source>
</evidence>
<sequence>MSSPTSSPVVIGSERSEAGLPAAMEILARGGSALDAVEAGLRRCEDNLDDHYVGTGGLPNAQGVVELDASVMVGSTRAFGAVGAVKGFPNPISIARAVLERLPQHSLLVGAGAELFAEENGFTRADLLTEESKKLFLSALLPSEESVEGERTAAQAGDDLYRRTALDLVNRFAPHDGPWGTINIIALDSSGELVVGVSTSGYPWKYPGRVGDSAIPGAGNYADLRYGGAACTGRGELSMRALGARGIVADLARGLDPSAACLAMLADAATLPDEFRAELRCLALTPDGRHGAAAGQEGSVYAVMTETSTEPEFHPRSVL</sequence>
<dbReference type="InterPro" id="IPR000246">
    <property type="entry name" value="Peptidase_T2"/>
</dbReference>
<dbReference type="Pfam" id="PF01112">
    <property type="entry name" value="Asparaginase_2"/>
    <property type="match status" value="1"/>
</dbReference>
<dbReference type="Proteomes" id="UP000605992">
    <property type="component" value="Unassembled WGS sequence"/>
</dbReference>
<dbReference type="InterPro" id="IPR029055">
    <property type="entry name" value="Ntn_hydrolases_N"/>
</dbReference>
<protein>
    <submittedName>
        <fullName evidence="4">N(4)-(Beta-N-acetylglucosaminyl)-L-asparaginase</fullName>
    </submittedName>
</protein>
<proteinExistence type="predicted"/>
<evidence type="ECO:0000313" key="4">
    <source>
        <dbReference type="EMBL" id="GII55971.1"/>
    </source>
</evidence>
<gene>
    <name evidence="4" type="ORF">Pth03_43600</name>
</gene>
<dbReference type="PANTHER" id="PTHR10188">
    <property type="entry name" value="L-ASPARAGINASE"/>
    <property type="match status" value="1"/>
</dbReference>
<feature type="binding site" evidence="2">
    <location>
        <begin position="232"/>
        <end position="235"/>
    </location>
    <ligand>
        <name>substrate</name>
    </ligand>
</feature>
<dbReference type="EMBL" id="BOOR01000031">
    <property type="protein sequence ID" value="GII55971.1"/>
    <property type="molecule type" value="Genomic_DNA"/>
</dbReference>